<dbReference type="Gene3D" id="3.40.50.410">
    <property type="entry name" value="von Willebrand factor, type A domain"/>
    <property type="match status" value="1"/>
</dbReference>
<dbReference type="InterPro" id="IPR002035">
    <property type="entry name" value="VWF_A"/>
</dbReference>
<reference evidence="5" key="1">
    <citation type="submission" date="2020-01" db="EMBL/GenBank/DDBJ databases">
        <authorList>
            <person name="Meier V. D."/>
            <person name="Meier V D."/>
        </authorList>
    </citation>
    <scope>NUCLEOTIDE SEQUENCE</scope>
    <source>
        <strain evidence="5">HLG_WM_MAG_02</strain>
    </source>
</reference>
<sequence>MSFVYASVLWLLLPLLVYLFKRKRKQHFAQNLRWAVLALGIIALARPVLPQTLGIEKIMAHSVILALDLSMSMKADDIHPSRALASRQIIENFLDLNRHEKIALVGFTINPLLLSPPTTDHELVKVALGNINSEYILTKGTDLKKLFEKVAQFKDPEKKLILFSDGGDEVLEESFNAFIKKENIKVLAISMATKEGASVVQKDGTLLQDKQGHIVVSKLNSMLRTLAKQSGGQFVSFSNVEDTLSSMLSWLENEKILEEGLERESKQYFELAFVPILLALLLFFISATRFSKNLLAIFLFLGLNLQAEELLSREQWGEGVKSLEVEHSTHGLFDTYYLKKAYAYYEEKAYDESQKELYKMKNRELEAEILLAHIFYKQEKYKVAKSVLKGIKSSNRKVKQQVYYELGNCEAKLLYMDKAKNYYVKALQLGEDEDTLHNLSIVILRNKEDSFKVGYTNPSSVEASKSKHENLEVDEEKSDSQKNESAGASGGRGSKKSKNSTVKVMTSEEESKNKRTFSSKAYDLINEGYISEVKPW</sequence>
<dbReference type="InterPro" id="IPR036465">
    <property type="entry name" value="vWFA_dom_sf"/>
</dbReference>
<dbReference type="SUPFAM" id="SSF48452">
    <property type="entry name" value="TPR-like"/>
    <property type="match status" value="1"/>
</dbReference>
<dbReference type="AlphaFoldDB" id="A0A6S6U7C5"/>
<organism evidence="5">
    <name type="scientific">uncultured Sulfurovum sp</name>
    <dbReference type="NCBI Taxonomy" id="269237"/>
    <lineage>
        <taxon>Bacteria</taxon>
        <taxon>Pseudomonadati</taxon>
        <taxon>Campylobacterota</taxon>
        <taxon>Epsilonproteobacteria</taxon>
        <taxon>Campylobacterales</taxon>
        <taxon>Sulfurovaceae</taxon>
        <taxon>Sulfurovum</taxon>
        <taxon>environmental samples</taxon>
    </lineage>
</organism>
<feature type="repeat" description="TPR" evidence="1">
    <location>
        <begin position="400"/>
        <end position="433"/>
    </location>
</feature>
<accession>A0A6S6U7C5</accession>
<dbReference type="InterPro" id="IPR011990">
    <property type="entry name" value="TPR-like_helical_dom_sf"/>
</dbReference>
<proteinExistence type="predicted"/>
<evidence type="ECO:0000256" key="1">
    <source>
        <dbReference type="PROSITE-ProRule" id="PRU00339"/>
    </source>
</evidence>
<evidence type="ECO:0000256" key="2">
    <source>
        <dbReference type="SAM" id="MobiDB-lite"/>
    </source>
</evidence>
<dbReference type="PROSITE" id="PS50005">
    <property type="entry name" value="TPR"/>
    <property type="match status" value="1"/>
</dbReference>
<protein>
    <recommendedName>
        <fullName evidence="4">VWFA domain-containing protein</fullName>
    </recommendedName>
</protein>
<keyword evidence="3" id="KW-0472">Membrane</keyword>
<feature type="domain" description="VWFA" evidence="4">
    <location>
        <begin position="63"/>
        <end position="166"/>
    </location>
</feature>
<evidence type="ECO:0000259" key="4">
    <source>
        <dbReference type="Pfam" id="PF13519"/>
    </source>
</evidence>
<dbReference type="SUPFAM" id="SSF53300">
    <property type="entry name" value="vWA-like"/>
    <property type="match status" value="1"/>
</dbReference>
<feature type="region of interest" description="Disordered" evidence="2">
    <location>
        <begin position="455"/>
        <end position="518"/>
    </location>
</feature>
<feature type="transmembrane region" description="Helical" evidence="3">
    <location>
        <begin position="268"/>
        <end position="287"/>
    </location>
</feature>
<dbReference type="EMBL" id="CACVAZ010000181">
    <property type="protein sequence ID" value="CAA6824673.1"/>
    <property type="molecule type" value="Genomic_DNA"/>
</dbReference>
<keyword evidence="1" id="KW-0802">TPR repeat</keyword>
<keyword evidence="3" id="KW-0812">Transmembrane</keyword>
<name>A0A6S6U7C5_9BACT</name>
<gene>
    <name evidence="5" type="ORF">HELGO_WM23793</name>
</gene>
<evidence type="ECO:0000256" key="3">
    <source>
        <dbReference type="SAM" id="Phobius"/>
    </source>
</evidence>
<dbReference type="Gene3D" id="1.25.40.10">
    <property type="entry name" value="Tetratricopeptide repeat domain"/>
    <property type="match status" value="1"/>
</dbReference>
<keyword evidence="3" id="KW-1133">Transmembrane helix</keyword>
<dbReference type="Pfam" id="PF13519">
    <property type="entry name" value="VWA_2"/>
    <property type="match status" value="1"/>
</dbReference>
<evidence type="ECO:0000313" key="5">
    <source>
        <dbReference type="EMBL" id="CAA6824673.1"/>
    </source>
</evidence>
<dbReference type="InterPro" id="IPR019734">
    <property type="entry name" value="TPR_rpt"/>
</dbReference>